<dbReference type="SUPFAM" id="SSF118010">
    <property type="entry name" value="TM1457-like"/>
    <property type="match status" value="1"/>
</dbReference>
<dbReference type="InterPro" id="IPR007422">
    <property type="entry name" value="Peptidase_Prp"/>
</dbReference>
<evidence type="ECO:0000256" key="5">
    <source>
        <dbReference type="ARBA" id="ARBA00044503"/>
    </source>
</evidence>
<keyword evidence="3" id="KW-0378">Hydrolase</keyword>
<proteinExistence type="inferred from homology"/>
<dbReference type="GO" id="GO:0006508">
    <property type="term" value="P:proteolysis"/>
    <property type="evidence" value="ECO:0007669"/>
    <property type="project" value="UniProtKB-KW"/>
</dbReference>
<evidence type="ECO:0000313" key="8">
    <source>
        <dbReference type="Proteomes" id="UP000625804"/>
    </source>
</evidence>
<keyword evidence="1" id="KW-0690">Ribosome biogenesis</keyword>
<dbReference type="PANTHER" id="PTHR39178">
    <property type="entry name" value="HYPOTHETICAL RIBOSOME-ASSOCIATED PROTEIN"/>
    <property type="match status" value="1"/>
</dbReference>
<name>A0A8J8GCW9_9BACI</name>
<dbReference type="RefSeq" id="WP_173729358.1">
    <property type="nucleotide sequence ID" value="NZ_JABTTE010000001.1"/>
</dbReference>
<dbReference type="EMBL" id="JABTTE010000001">
    <property type="protein sequence ID" value="NSL50148.1"/>
    <property type="molecule type" value="Genomic_DNA"/>
</dbReference>
<dbReference type="GO" id="GO:0008234">
    <property type="term" value="F:cysteine-type peptidase activity"/>
    <property type="evidence" value="ECO:0007669"/>
    <property type="project" value="UniProtKB-KW"/>
</dbReference>
<keyword evidence="4" id="KW-0788">Thiol protease</keyword>
<evidence type="ECO:0000256" key="3">
    <source>
        <dbReference type="ARBA" id="ARBA00022801"/>
    </source>
</evidence>
<comment type="similarity">
    <text evidence="5">Belongs to the Prp family.</text>
</comment>
<dbReference type="InterPro" id="IPR036764">
    <property type="entry name" value="Peptidase_Prp_sf"/>
</dbReference>
<dbReference type="AlphaFoldDB" id="A0A8J8GCW9"/>
<comment type="caution">
    <text evidence="7">The sequence shown here is derived from an EMBL/GenBank/DDBJ whole genome shotgun (WGS) entry which is preliminary data.</text>
</comment>
<accession>A0A8J8GCW9</accession>
<keyword evidence="2 7" id="KW-0645">Protease</keyword>
<gene>
    <name evidence="7" type="ORF">HR057_00030</name>
</gene>
<evidence type="ECO:0000313" key="7">
    <source>
        <dbReference type="EMBL" id="NSL50148.1"/>
    </source>
</evidence>
<dbReference type="Pfam" id="PF04327">
    <property type="entry name" value="Peptidase_Prp"/>
    <property type="match status" value="1"/>
</dbReference>
<dbReference type="PANTHER" id="PTHR39178:SF1">
    <property type="entry name" value="RIBOSOMAL-PROCESSING CYSTEINE PROTEASE PRP"/>
    <property type="match status" value="1"/>
</dbReference>
<evidence type="ECO:0000256" key="4">
    <source>
        <dbReference type="ARBA" id="ARBA00022807"/>
    </source>
</evidence>
<dbReference type="CDD" id="cd16332">
    <property type="entry name" value="Prp-like"/>
    <property type="match status" value="1"/>
</dbReference>
<dbReference type="NCBIfam" id="NF011126">
    <property type="entry name" value="PRK14553.1-6"/>
    <property type="match status" value="1"/>
</dbReference>
<dbReference type="Gene3D" id="3.30.70.1490">
    <property type="entry name" value="Cysteine protease Prp"/>
    <property type="match status" value="1"/>
</dbReference>
<evidence type="ECO:0000256" key="1">
    <source>
        <dbReference type="ARBA" id="ARBA00022517"/>
    </source>
</evidence>
<dbReference type="Proteomes" id="UP000625804">
    <property type="component" value="Unassembled WGS sequence"/>
</dbReference>
<protein>
    <recommendedName>
        <fullName evidence="6">Ribosomal processing cysteine protease Prp</fullName>
    </recommendedName>
</protein>
<reference evidence="7" key="1">
    <citation type="submission" date="2020-06" db="EMBL/GenBank/DDBJ databases">
        <title>A novel thermopfilic bacterium from Erzurum, Turkey.</title>
        <authorList>
            <person name="Adiguzel A."/>
            <person name="Ay H."/>
            <person name="Baltaci M.O."/>
        </authorList>
    </citation>
    <scope>NUCLEOTIDE SEQUENCE</scope>
    <source>
        <strain evidence="7">P2</strain>
    </source>
</reference>
<evidence type="ECO:0000256" key="2">
    <source>
        <dbReference type="ARBA" id="ARBA00022670"/>
    </source>
</evidence>
<evidence type="ECO:0000256" key="6">
    <source>
        <dbReference type="ARBA" id="ARBA00044538"/>
    </source>
</evidence>
<sequence length="110" mass="12081">MIKVIIERHDDHSIRSFEISGHAGSGPYGHDLVCAGVSAVSFGTVNAIYALCQTKLVIEQGKNGGFLRCVVPDDLDQATNEKVQLLLEGMLVSLRTIENDYGKYIQIMEK</sequence>
<organism evidence="7 8">
    <name type="scientific">Calidifontibacillus erzurumensis</name>
    <dbReference type="NCBI Taxonomy" id="2741433"/>
    <lineage>
        <taxon>Bacteria</taxon>
        <taxon>Bacillati</taxon>
        <taxon>Bacillota</taxon>
        <taxon>Bacilli</taxon>
        <taxon>Bacillales</taxon>
        <taxon>Bacillaceae</taxon>
        <taxon>Calidifontibacillus/Schinkia group</taxon>
        <taxon>Calidifontibacillus</taxon>
    </lineage>
</organism>
<keyword evidence="8" id="KW-1185">Reference proteome</keyword>
<dbReference type="GO" id="GO:0042254">
    <property type="term" value="P:ribosome biogenesis"/>
    <property type="evidence" value="ECO:0007669"/>
    <property type="project" value="UniProtKB-KW"/>
</dbReference>